<comment type="caution">
    <text evidence="3">The sequence shown here is derived from an EMBL/GenBank/DDBJ whole genome shotgun (WGS) entry which is preliminary data.</text>
</comment>
<protein>
    <submittedName>
        <fullName evidence="3">Uncharacterized protein</fullName>
    </submittedName>
</protein>
<feature type="compositionally biased region" description="Acidic residues" evidence="1">
    <location>
        <begin position="265"/>
        <end position="279"/>
    </location>
</feature>
<organism evidence="3 4">
    <name type="scientific">Candidatus Kerfeldbacteria bacterium RIFCSPLOWO2_01_FULL_48_11</name>
    <dbReference type="NCBI Taxonomy" id="1798543"/>
    <lineage>
        <taxon>Bacteria</taxon>
        <taxon>Candidatus Kerfeldiibacteriota</taxon>
    </lineage>
</organism>
<keyword evidence="2" id="KW-1133">Transmembrane helix</keyword>
<keyword evidence="2" id="KW-0472">Membrane</keyword>
<evidence type="ECO:0000313" key="4">
    <source>
        <dbReference type="Proteomes" id="UP000179164"/>
    </source>
</evidence>
<name>A0A1G2B5Z8_9BACT</name>
<feature type="compositionally biased region" description="Polar residues" evidence="1">
    <location>
        <begin position="282"/>
        <end position="291"/>
    </location>
</feature>
<evidence type="ECO:0000256" key="1">
    <source>
        <dbReference type="SAM" id="MobiDB-lite"/>
    </source>
</evidence>
<reference evidence="3 4" key="1">
    <citation type="journal article" date="2016" name="Nat. Commun.">
        <title>Thousands of microbial genomes shed light on interconnected biogeochemical processes in an aquifer system.</title>
        <authorList>
            <person name="Anantharaman K."/>
            <person name="Brown C.T."/>
            <person name="Hug L.A."/>
            <person name="Sharon I."/>
            <person name="Castelle C.J."/>
            <person name="Probst A.J."/>
            <person name="Thomas B.C."/>
            <person name="Singh A."/>
            <person name="Wilkins M.J."/>
            <person name="Karaoz U."/>
            <person name="Brodie E.L."/>
            <person name="Williams K.H."/>
            <person name="Hubbard S.S."/>
            <person name="Banfield J.F."/>
        </authorList>
    </citation>
    <scope>NUCLEOTIDE SEQUENCE [LARGE SCALE GENOMIC DNA]</scope>
</reference>
<accession>A0A1G2B5Z8</accession>
<dbReference type="Proteomes" id="UP000179164">
    <property type="component" value="Unassembled WGS sequence"/>
</dbReference>
<keyword evidence="2" id="KW-0812">Transmembrane</keyword>
<sequence>MPDSAIIAQLVGGGWSRSDAEAAVIGIVANMQQSSSKKRWLWITLVGVGVLITVAGLYLFVFRDPGGPGIFSKTNTNKNTGALSSDTIPPFDALFYDYSTFGKPIEYVAFQEQAGRVDAITSALSYYYYIQKSYPNDLDALLGKPPPFGDPNSMYRNRTTNYFLDEDAVTSIPLDVYTAKAYSYSNQGENYSLQYMIKDVPTEKDTDGYMKRYTDPDWYDLEQFIEGINTADKSFLSVEVEKGQDSDEDGLSDHDEIRVYHTSLYDEDTDDDGVNDYDEVQAGTNANEARE</sequence>
<proteinExistence type="predicted"/>
<feature type="compositionally biased region" description="Basic and acidic residues" evidence="1">
    <location>
        <begin position="240"/>
        <end position="259"/>
    </location>
</feature>
<gene>
    <name evidence="3" type="ORF">A2898_00365</name>
</gene>
<feature type="region of interest" description="Disordered" evidence="1">
    <location>
        <begin position="240"/>
        <end position="291"/>
    </location>
</feature>
<evidence type="ECO:0000256" key="2">
    <source>
        <dbReference type="SAM" id="Phobius"/>
    </source>
</evidence>
<evidence type="ECO:0000313" key="3">
    <source>
        <dbReference type="EMBL" id="OGY84405.1"/>
    </source>
</evidence>
<feature type="transmembrane region" description="Helical" evidence="2">
    <location>
        <begin position="40"/>
        <end position="61"/>
    </location>
</feature>
<dbReference type="EMBL" id="MHKE01000008">
    <property type="protein sequence ID" value="OGY84405.1"/>
    <property type="molecule type" value="Genomic_DNA"/>
</dbReference>
<dbReference type="AlphaFoldDB" id="A0A1G2B5Z8"/>
<dbReference type="STRING" id="1798543.A2898_00365"/>